<feature type="transmembrane region" description="Helical" evidence="6">
    <location>
        <begin position="533"/>
        <end position="554"/>
    </location>
</feature>
<feature type="transmembrane region" description="Helical" evidence="6">
    <location>
        <begin position="726"/>
        <end position="746"/>
    </location>
</feature>
<dbReference type="InterPro" id="IPR002523">
    <property type="entry name" value="MgTranspt_CorA/ZnTranspt_ZntB"/>
</dbReference>
<dbReference type="Proteomes" id="UP000327013">
    <property type="component" value="Unassembled WGS sequence"/>
</dbReference>
<feature type="compositionally biased region" description="Basic residues" evidence="5">
    <location>
        <begin position="933"/>
        <end position="945"/>
    </location>
</feature>
<dbReference type="Pfam" id="PF01544">
    <property type="entry name" value="CorA"/>
    <property type="match status" value="1"/>
</dbReference>
<keyword evidence="4 6" id="KW-0472">Membrane</keyword>
<feature type="region of interest" description="Disordered" evidence="5">
    <location>
        <begin position="886"/>
        <end position="952"/>
    </location>
</feature>
<evidence type="ECO:0000256" key="6">
    <source>
        <dbReference type="SAM" id="Phobius"/>
    </source>
</evidence>
<evidence type="ECO:0000256" key="1">
    <source>
        <dbReference type="ARBA" id="ARBA00004141"/>
    </source>
</evidence>
<dbReference type="SUPFAM" id="SSF144083">
    <property type="entry name" value="Magnesium transport protein CorA, transmembrane region"/>
    <property type="match status" value="1"/>
</dbReference>
<dbReference type="EMBL" id="VIBQ01000017">
    <property type="protein sequence ID" value="KAB8360819.1"/>
    <property type="molecule type" value="Genomic_DNA"/>
</dbReference>
<name>A0A5N6KYB4_9ROSI</name>
<evidence type="ECO:0000256" key="4">
    <source>
        <dbReference type="ARBA" id="ARBA00023136"/>
    </source>
</evidence>
<dbReference type="GO" id="GO:0046873">
    <property type="term" value="F:metal ion transmembrane transporter activity"/>
    <property type="evidence" value="ECO:0007669"/>
    <property type="project" value="InterPro"/>
</dbReference>
<evidence type="ECO:0000256" key="2">
    <source>
        <dbReference type="ARBA" id="ARBA00022692"/>
    </source>
</evidence>
<evidence type="ECO:0000256" key="5">
    <source>
        <dbReference type="SAM" id="MobiDB-lite"/>
    </source>
</evidence>
<dbReference type="OrthoDB" id="5428055at2759"/>
<accession>A0A5N6KYB4</accession>
<comment type="subcellular location">
    <subcellularLocation>
        <location evidence="1">Membrane</location>
        <topology evidence="1">Multi-pass membrane protein</topology>
    </subcellularLocation>
</comment>
<proteinExistence type="predicted"/>
<protein>
    <submittedName>
        <fullName evidence="7">Uncharacterized protein</fullName>
    </submittedName>
</protein>
<organism evidence="7 8">
    <name type="scientific">Carpinus fangiana</name>
    <dbReference type="NCBI Taxonomy" id="176857"/>
    <lineage>
        <taxon>Eukaryota</taxon>
        <taxon>Viridiplantae</taxon>
        <taxon>Streptophyta</taxon>
        <taxon>Embryophyta</taxon>
        <taxon>Tracheophyta</taxon>
        <taxon>Spermatophyta</taxon>
        <taxon>Magnoliopsida</taxon>
        <taxon>eudicotyledons</taxon>
        <taxon>Gunneridae</taxon>
        <taxon>Pentapetalae</taxon>
        <taxon>rosids</taxon>
        <taxon>fabids</taxon>
        <taxon>Fagales</taxon>
        <taxon>Betulaceae</taxon>
        <taxon>Carpinus</taxon>
    </lineage>
</organism>
<dbReference type="Gene3D" id="1.20.58.340">
    <property type="entry name" value="Magnesium transport protein CorA, transmembrane region"/>
    <property type="match status" value="1"/>
</dbReference>
<feature type="transmembrane region" description="Helical" evidence="6">
    <location>
        <begin position="504"/>
        <end position="527"/>
    </location>
</feature>
<evidence type="ECO:0000313" key="8">
    <source>
        <dbReference type="Proteomes" id="UP000327013"/>
    </source>
</evidence>
<gene>
    <name evidence="7" type="ORF">FH972_024553</name>
</gene>
<keyword evidence="3 6" id="KW-1133">Transmembrane helix</keyword>
<feature type="region of interest" description="Disordered" evidence="5">
    <location>
        <begin position="1"/>
        <end position="34"/>
    </location>
</feature>
<reference evidence="7 8" key="1">
    <citation type="submission" date="2019-06" db="EMBL/GenBank/DDBJ databases">
        <title>A chromosomal-level reference genome of Carpinus fangiana (Coryloideae, Betulaceae).</title>
        <authorList>
            <person name="Yang X."/>
            <person name="Wang Z."/>
            <person name="Zhang L."/>
            <person name="Hao G."/>
            <person name="Liu J."/>
            <person name="Yang Y."/>
        </authorList>
    </citation>
    <scope>NUCLEOTIDE SEQUENCE [LARGE SCALE GENOMIC DNA]</scope>
    <source>
        <strain evidence="7">Cfa_2016G</strain>
        <tissue evidence="7">Leaf</tissue>
    </source>
</reference>
<keyword evidence="2 6" id="KW-0812">Transmembrane</keyword>
<feature type="region of interest" description="Disordered" evidence="5">
    <location>
        <begin position="653"/>
        <end position="680"/>
    </location>
</feature>
<feature type="compositionally biased region" description="Polar residues" evidence="5">
    <location>
        <begin position="921"/>
        <end position="930"/>
    </location>
</feature>
<comment type="caution">
    <text evidence="7">The sequence shown here is derived from an EMBL/GenBank/DDBJ whole genome shotgun (WGS) entry which is preliminary data.</text>
</comment>
<dbReference type="GO" id="GO:0016020">
    <property type="term" value="C:membrane"/>
    <property type="evidence" value="ECO:0007669"/>
    <property type="project" value="UniProtKB-SubCell"/>
</dbReference>
<evidence type="ECO:0000313" key="7">
    <source>
        <dbReference type="EMBL" id="KAB8360819.1"/>
    </source>
</evidence>
<sequence length="962" mass="110290">MARDAAGNDSSSAKEAAEAEPRSHRTQPVDGLSGLEKRQADIEEAQAVWRDHIHTFDFPPESDGILDSLLRGSSLELHDLVSNLDPKKVQPWFSPNYQVSYPALRDFLALCDIRESSKASLTLDSFGWDEQSHKLAYFRSFTRREKYAELWGILKTRATGETIGDASKAARRVKAVADLRRLIPSRAIQITDLSPLLSSIILASVPSFNRNTVASFFDRYLSGASSGKALPQSWSKEITKQHAFVFEYHISFFYVPDVKIHKDLPTRDFRNLKRPNGTQVHLRRGAPFTFNPSEPSRWIYEEQRSFLLIGCGPYIQTSIQLAENYFTGPYVRSYGRRLFPALESQPRPSGMFLDWLQYTMHLVNGRWQQTIDAVNQCIHTSSDIIFSEDHLDLLADDPQFSRSKTYFWALQAYKMFDEKLTLTIETWIEFKESKLRWVDDGHFSRDEWSQSIDQIQKSIDGLCDKRRFIRSKSEEVRHLREGLFGASSLFDSRTAVRQGDNIRLLTWITILFLPLTFCTSVFGMQVVLPVLPIHVFVVTLPCVFLGTAFILFNASNMIDQGERLAQWTANDLRLRMKEHHHERWHARLDALQRDKQNQDGPVRRVPRQSSHWTYVVFGLTLLLFNLPVQEIEWLMAPLLLFQLHKSGRLVHKTHSTASDDPEASPALSLTPSPAPEPVPKAVEPRGRVIEFHEDQSRRTRALRRSRIIRTVYPQGYSLTSEDGRRALLKAFSDFVAVLFIAIRVIFQILWIPMVLVEYIILLPLIALDPFYWFSRGSGDLHGSLFYQPFQWLGFGVAAKIKDTQRVKPSTFKQAVILYQKKQYLWEPSDAADEEKSWRKLRQRRTMPNVTRNEGRNNLAVLPTVASFDRGERPRVVRASSAMGRFVSTGRRPSNGDIRSHMPAPSIQDRGRARLDDDLNVTLPSEGQAATPSRPRRLLSRSRSRGRLPANEHSIQIEVTDAD</sequence>
<keyword evidence="8" id="KW-1185">Reference proteome</keyword>
<evidence type="ECO:0000256" key="3">
    <source>
        <dbReference type="ARBA" id="ARBA00022989"/>
    </source>
</evidence>
<dbReference type="AlphaFoldDB" id="A0A5N6KYB4"/>
<dbReference type="InterPro" id="IPR045863">
    <property type="entry name" value="CorA_TM1_TM2"/>
</dbReference>